<dbReference type="CDD" id="cd03224">
    <property type="entry name" value="ABC_TM1139_LivF_branched"/>
    <property type="match status" value="1"/>
</dbReference>
<dbReference type="InterPro" id="IPR003439">
    <property type="entry name" value="ABC_transporter-like_ATP-bd"/>
</dbReference>
<proteinExistence type="inferred from homology"/>
<dbReference type="GO" id="GO:0015658">
    <property type="term" value="F:branched-chain amino acid transmembrane transporter activity"/>
    <property type="evidence" value="ECO:0007669"/>
    <property type="project" value="TreeGrafter"/>
</dbReference>
<evidence type="ECO:0000256" key="1">
    <source>
        <dbReference type="ARBA" id="ARBA00005417"/>
    </source>
</evidence>
<dbReference type="PROSITE" id="PS50893">
    <property type="entry name" value="ABC_TRANSPORTER_2"/>
    <property type="match status" value="1"/>
</dbReference>
<evidence type="ECO:0000256" key="3">
    <source>
        <dbReference type="ARBA" id="ARBA00022741"/>
    </source>
</evidence>
<evidence type="ECO:0000256" key="4">
    <source>
        <dbReference type="ARBA" id="ARBA00022840"/>
    </source>
</evidence>
<dbReference type="GO" id="GO:0005524">
    <property type="term" value="F:ATP binding"/>
    <property type="evidence" value="ECO:0007669"/>
    <property type="project" value="UniProtKB-KW"/>
</dbReference>
<dbReference type="RefSeq" id="WP_161704743.1">
    <property type="nucleotide sequence ID" value="NZ_JAAAHS010000448.1"/>
</dbReference>
<accession>A0A964XP14</accession>
<dbReference type="SUPFAM" id="SSF52540">
    <property type="entry name" value="P-loop containing nucleoside triphosphate hydrolases"/>
    <property type="match status" value="1"/>
</dbReference>
<dbReference type="InterPro" id="IPR052156">
    <property type="entry name" value="BCAA_Transport_ATP-bd_LivF"/>
</dbReference>
<keyword evidence="3" id="KW-0547">Nucleotide-binding</keyword>
<dbReference type="Gene3D" id="3.40.50.300">
    <property type="entry name" value="P-loop containing nucleotide triphosphate hydrolases"/>
    <property type="match status" value="1"/>
</dbReference>
<reference evidence="7" key="1">
    <citation type="submission" date="2020-01" db="EMBL/GenBank/DDBJ databases">
        <title>Whole-genome analyses of novel actinobacteria.</title>
        <authorList>
            <person name="Sahin N."/>
        </authorList>
    </citation>
    <scope>NUCLEOTIDE SEQUENCE</scope>
    <source>
        <strain evidence="7">YC537</strain>
    </source>
</reference>
<dbReference type="PANTHER" id="PTHR43820">
    <property type="entry name" value="HIGH-AFFINITY BRANCHED-CHAIN AMINO ACID TRANSPORT ATP-BINDING PROTEIN LIVF"/>
    <property type="match status" value="1"/>
</dbReference>
<dbReference type="Pfam" id="PF00005">
    <property type="entry name" value="ABC_tran"/>
    <property type="match status" value="1"/>
</dbReference>
<dbReference type="InterPro" id="IPR017871">
    <property type="entry name" value="ABC_transporter-like_CS"/>
</dbReference>
<dbReference type="GO" id="GO:0016887">
    <property type="term" value="F:ATP hydrolysis activity"/>
    <property type="evidence" value="ECO:0007669"/>
    <property type="project" value="InterPro"/>
</dbReference>
<dbReference type="AlphaFoldDB" id="A0A964XP14"/>
<dbReference type="GO" id="GO:0015807">
    <property type="term" value="P:L-amino acid transport"/>
    <property type="evidence" value="ECO:0007669"/>
    <property type="project" value="TreeGrafter"/>
</dbReference>
<keyword evidence="8" id="KW-1185">Reference proteome</keyword>
<dbReference type="EMBL" id="JAAAHS010000448">
    <property type="protein sequence ID" value="NBE56244.1"/>
    <property type="molecule type" value="Genomic_DNA"/>
</dbReference>
<name>A0A964XP14_9ACTN</name>
<keyword evidence="2" id="KW-0813">Transport</keyword>
<evidence type="ECO:0000256" key="5">
    <source>
        <dbReference type="ARBA" id="ARBA00022970"/>
    </source>
</evidence>
<evidence type="ECO:0000256" key="2">
    <source>
        <dbReference type="ARBA" id="ARBA00022448"/>
    </source>
</evidence>
<feature type="domain" description="ABC transporter" evidence="6">
    <location>
        <begin position="2"/>
        <end position="236"/>
    </location>
</feature>
<evidence type="ECO:0000313" key="7">
    <source>
        <dbReference type="EMBL" id="NBE56244.1"/>
    </source>
</evidence>
<comment type="caution">
    <text evidence="7">The sequence shown here is derived from an EMBL/GenBank/DDBJ whole genome shotgun (WGS) entry which is preliminary data.</text>
</comment>
<dbReference type="PANTHER" id="PTHR43820:SF2">
    <property type="entry name" value="ABC TRANSPORTER ATP-BINDING PROTEIN"/>
    <property type="match status" value="1"/>
</dbReference>
<dbReference type="OrthoDB" id="9776369at2"/>
<dbReference type="InterPro" id="IPR003593">
    <property type="entry name" value="AAA+_ATPase"/>
</dbReference>
<gene>
    <name evidence="7" type="ORF">GUY60_33395</name>
</gene>
<protein>
    <submittedName>
        <fullName evidence="7">ATP-binding cassette domain-containing protein</fullName>
    </submittedName>
</protein>
<keyword evidence="4 7" id="KW-0067">ATP-binding</keyword>
<keyword evidence="5" id="KW-0029">Amino-acid transport</keyword>
<comment type="similarity">
    <text evidence="1">Belongs to the ABC transporter superfamily.</text>
</comment>
<dbReference type="SMART" id="SM00382">
    <property type="entry name" value="AAA"/>
    <property type="match status" value="1"/>
</dbReference>
<organism evidence="7 8">
    <name type="scientific">Streptomyces boluensis</name>
    <dbReference type="NCBI Taxonomy" id="1775135"/>
    <lineage>
        <taxon>Bacteria</taxon>
        <taxon>Bacillati</taxon>
        <taxon>Actinomycetota</taxon>
        <taxon>Actinomycetes</taxon>
        <taxon>Kitasatosporales</taxon>
        <taxon>Streptomycetaceae</taxon>
        <taxon>Streptomyces</taxon>
    </lineage>
</organism>
<dbReference type="PROSITE" id="PS00211">
    <property type="entry name" value="ABC_TRANSPORTER_1"/>
    <property type="match status" value="1"/>
</dbReference>
<sequence>MLRISGLTAGYHGGTVLHGVDLEVPPGTVHAVVGHNGAGKSTLVHTVAGLLRPTSGTVRLDAVDLTGRRAHQVARAGVGLVPQGRRVFAGLTVAEHLRLAHRPRAKAGRRGTAWTPEQVLGLLPRLAERRTNRGSQLSGGEQQMLALARALLGSPRVLLLDEPTEGLAPVIVEQIQELIRALADEGVASLLMSPSAALARACADTVTVLTSGAVAARFDGDEVRADPAALHRTLALAPTE</sequence>
<evidence type="ECO:0000259" key="6">
    <source>
        <dbReference type="PROSITE" id="PS50893"/>
    </source>
</evidence>
<dbReference type="Proteomes" id="UP000598297">
    <property type="component" value="Unassembled WGS sequence"/>
</dbReference>
<dbReference type="InterPro" id="IPR027417">
    <property type="entry name" value="P-loop_NTPase"/>
</dbReference>
<evidence type="ECO:0000313" key="8">
    <source>
        <dbReference type="Proteomes" id="UP000598297"/>
    </source>
</evidence>